<evidence type="ECO:0000256" key="1">
    <source>
        <dbReference type="PROSITE-ProRule" id="PRU00023"/>
    </source>
</evidence>
<reference evidence="2 3" key="1">
    <citation type="journal article" date="2020" name="Mol. Biol. Evol.">
        <title>Interspecific Gene Flow and the Evolution of Specialization in Black and White Rhinoceros.</title>
        <authorList>
            <person name="Moodley Y."/>
            <person name="Westbury M.V."/>
            <person name="Russo I.M."/>
            <person name="Gopalakrishnan S."/>
            <person name="Rakotoarivelo A."/>
            <person name="Olsen R.A."/>
            <person name="Prost S."/>
            <person name="Tunstall T."/>
            <person name="Ryder O.A."/>
            <person name="Dalen L."/>
            <person name="Bruford M.W."/>
        </authorList>
    </citation>
    <scope>NUCLEOTIDE SEQUENCE [LARGE SCALE GENOMIC DNA]</scope>
    <source>
        <strain evidence="2">SBR-YM</strain>
        <tissue evidence="2">Skin</tissue>
    </source>
</reference>
<dbReference type="InterPro" id="IPR036770">
    <property type="entry name" value="Ankyrin_rpt-contain_sf"/>
</dbReference>
<dbReference type="EMBL" id="JACDTQ010000812">
    <property type="protein sequence ID" value="KAF5925611.1"/>
    <property type="molecule type" value="Genomic_DNA"/>
</dbReference>
<name>A0A7J7FCC3_DICBM</name>
<dbReference type="SUPFAM" id="SSF48403">
    <property type="entry name" value="Ankyrin repeat"/>
    <property type="match status" value="1"/>
</dbReference>
<dbReference type="AlphaFoldDB" id="A0A7J7FCC3"/>
<protein>
    <submittedName>
        <fullName evidence="2">Uncharacterized protein</fullName>
    </submittedName>
</protein>
<accession>A0A7J7FCC3</accession>
<comment type="caution">
    <text evidence="2">The sequence shown here is derived from an EMBL/GenBank/DDBJ whole genome shotgun (WGS) entry which is preliminary data.</text>
</comment>
<keyword evidence="1" id="KW-0040">ANK repeat</keyword>
<evidence type="ECO:0000313" key="2">
    <source>
        <dbReference type="EMBL" id="KAF5925611.1"/>
    </source>
</evidence>
<dbReference type="InterPro" id="IPR002110">
    <property type="entry name" value="Ankyrin_rpt"/>
</dbReference>
<dbReference type="Proteomes" id="UP000551758">
    <property type="component" value="Unassembled WGS sequence"/>
</dbReference>
<gene>
    <name evidence="2" type="ORF">HPG69_002058</name>
</gene>
<evidence type="ECO:0000313" key="3">
    <source>
        <dbReference type="Proteomes" id="UP000551758"/>
    </source>
</evidence>
<organism evidence="2 3">
    <name type="scientific">Diceros bicornis minor</name>
    <name type="common">South-central black rhinoceros</name>
    <dbReference type="NCBI Taxonomy" id="77932"/>
    <lineage>
        <taxon>Eukaryota</taxon>
        <taxon>Metazoa</taxon>
        <taxon>Chordata</taxon>
        <taxon>Craniata</taxon>
        <taxon>Vertebrata</taxon>
        <taxon>Euteleostomi</taxon>
        <taxon>Mammalia</taxon>
        <taxon>Eutheria</taxon>
        <taxon>Laurasiatheria</taxon>
        <taxon>Perissodactyla</taxon>
        <taxon>Rhinocerotidae</taxon>
        <taxon>Diceros</taxon>
    </lineage>
</organism>
<dbReference type="PROSITE" id="PS50088">
    <property type="entry name" value="ANK_REPEAT"/>
    <property type="match status" value="1"/>
</dbReference>
<dbReference type="Gene3D" id="1.25.40.20">
    <property type="entry name" value="Ankyrin repeat-containing domain"/>
    <property type="match status" value="1"/>
</dbReference>
<keyword evidence="3" id="KW-1185">Reference proteome</keyword>
<proteinExistence type="predicted"/>
<sequence>MEGLIAQERILGADNINVSHPIIYKRAVYADNMEFEQYIKLWLHALHLRQKSNRNTHKDLQFAQVFSQMTHLNETVKAPDIEYLQLIHFDPRTREGFTLLQLAVNSNTPVDDFHTNDLLLDCGAEVNAVDNEENSALHIIVQYNRPISDFLTLHSIIIILVEAGTHTDMTNKQNKTPLEKKSSWGI</sequence>
<feature type="repeat" description="ANK" evidence="1">
    <location>
        <begin position="95"/>
        <end position="131"/>
    </location>
</feature>